<dbReference type="RefSeq" id="XP_004350092.1">
    <property type="nucleotide sequence ID" value="XM_004350042.1"/>
</dbReference>
<dbReference type="Gene3D" id="3.30.1330.30">
    <property type="match status" value="1"/>
</dbReference>
<evidence type="ECO:0000259" key="3">
    <source>
        <dbReference type="Pfam" id="PF01248"/>
    </source>
</evidence>
<dbReference type="PRINTS" id="PR00883">
    <property type="entry name" value="NUCLEARHMG"/>
</dbReference>
<evidence type="ECO:0000313" key="4">
    <source>
        <dbReference type="EMBL" id="EGG13388.1"/>
    </source>
</evidence>
<dbReference type="InterPro" id="IPR002415">
    <property type="entry name" value="H/ACA_rnp_Nhp2-like"/>
</dbReference>
<keyword evidence="4" id="KW-0689">Ribosomal protein</keyword>
<dbReference type="GO" id="GO:0005840">
    <property type="term" value="C:ribosome"/>
    <property type="evidence" value="ECO:0007669"/>
    <property type="project" value="UniProtKB-KW"/>
</dbReference>
<evidence type="ECO:0000313" key="5">
    <source>
        <dbReference type="Proteomes" id="UP000007797"/>
    </source>
</evidence>
<dbReference type="GeneID" id="14866548"/>
<keyword evidence="5" id="KW-1185">Reference proteome</keyword>
<evidence type="ECO:0000256" key="2">
    <source>
        <dbReference type="RuleBase" id="RU366039"/>
    </source>
</evidence>
<dbReference type="AlphaFoldDB" id="F4QF29"/>
<dbReference type="Pfam" id="PF01248">
    <property type="entry name" value="Ribosomal_L7Ae"/>
    <property type="match status" value="1"/>
</dbReference>
<dbReference type="STRING" id="1054147.F4QF29"/>
<comment type="subcellular location">
    <subcellularLocation>
        <location evidence="2">Nucleus</location>
        <location evidence="2">Nucleolus</location>
    </subcellularLocation>
</comment>
<comment type="function">
    <text evidence="2">Required for ribosome biogenesis. Part of a complex which catalyzes pseudouridylation of rRNA. This involves the isomerization of uridine such that the ribose is subsequently attached to C5, instead of the normal N1. Pseudouridine ('psi') residues may serve to stabilize the conformation of rRNAs.</text>
</comment>
<feature type="domain" description="Ribosomal protein eL8/eL30/eS12/Gadd45" evidence="3">
    <location>
        <begin position="29"/>
        <end position="126"/>
    </location>
</feature>
<dbReference type="InterPro" id="IPR004038">
    <property type="entry name" value="Ribosomal_eL8/eL30/eS12/Gad45"/>
</dbReference>
<dbReference type="EMBL" id="GL883029">
    <property type="protein sequence ID" value="EGG13388.1"/>
    <property type="molecule type" value="Genomic_DNA"/>
</dbReference>
<comment type="function">
    <text evidence="2">Common component of the spliceosome and rRNA processing machinery.</text>
</comment>
<dbReference type="Proteomes" id="UP000007797">
    <property type="component" value="Unassembled WGS sequence"/>
</dbReference>
<dbReference type="GO" id="GO:0031120">
    <property type="term" value="P:snRNA pseudouridine synthesis"/>
    <property type="evidence" value="ECO:0007669"/>
    <property type="project" value="UniProtKB-UniRule"/>
</dbReference>
<keyword evidence="2" id="KW-0687">Ribonucleoprotein</keyword>
<dbReference type="OMA" id="SHIPAVC"/>
<dbReference type="PANTHER" id="PTHR23105">
    <property type="entry name" value="RIBOSOMAL PROTEIN L7AE FAMILY MEMBER"/>
    <property type="match status" value="1"/>
</dbReference>
<protein>
    <recommendedName>
        <fullName evidence="2">H/ACA ribonucleoprotein complex subunit 2</fullName>
    </recommendedName>
    <alternativeName>
        <fullName evidence="2">Nucleolar protein family A member 2</fullName>
    </alternativeName>
</protein>
<sequence>MSDDEKTIAKPAFVSPIAQPMADTKLTDKLLKLVKKASKDKKLRRGVKEVVKTVRKSPKETKSNKNKICIIAGDVSPIDVLSHIPVMCEERNIKYIYVPSKEALGVAGSTKRPTSIAMVELDDDSEHKSLMKECLEKIPVSVCQDKYR</sequence>
<name>F4QF29_CACFS</name>
<dbReference type="GO" id="GO:0003723">
    <property type="term" value="F:RNA binding"/>
    <property type="evidence" value="ECO:0007669"/>
    <property type="project" value="UniProtKB-UniRule"/>
</dbReference>
<evidence type="ECO:0000256" key="1">
    <source>
        <dbReference type="ARBA" id="ARBA00022884"/>
    </source>
</evidence>
<dbReference type="GO" id="GO:0000398">
    <property type="term" value="P:mRNA splicing, via spliceosome"/>
    <property type="evidence" value="ECO:0007669"/>
    <property type="project" value="UniProtKB-UniRule"/>
</dbReference>
<reference evidence="5" key="1">
    <citation type="journal article" date="2011" name="Genome Res.">
        <title>Phylogeny-wide analysis of social amoeba genomes highlights ancient origins for complex intercellular communication.</title>
        <authorList>
            <person name="Heidel A.J."/>
            <person name="Lawal H.M."/>
            <person name="Felder M."/>
            <person name="Schilde C."/>
            <person name="Helps N.R."/>
            <person name="Tunggal B."/>
            <person name="Rivero F."/>
            <person name="John U."/>
            <person name="Schleicher M."/>
            <person name="Eichinger L."/>
            <person name="Platzer M."/>
            <person name="Noegel A.A."/>
            <person name="Schaap P."/>
            <person name="Gloeckner G."/>
        </authorList>
    </citation>
    <scope>NUCLEOTIDE SEQUENCE [LARGE SCALE GENOMIC DNA]</scope>
    <source>
        <strain evidence="5">SH3</strain>
    </source>
</reference>
<organism evidence="4 5">
    <name type="scientific">Cavenderia fasciculata</name>
    <name type="common">Slime mold</name>
    <name type="synonym">Dictyostelium fasciculatum</name>
    <dbReference type="NCBI Taxonomy" id="261658"/>
    <lineage>
        <taxon>Eukaryota</taxon>
        <taxon>Amoebozoa</taxon>
        <taxon>Evosea</taxon>
        <taxon>Eumycetozoa</taxon>
        <taxon>Dictyostelia</taxon>
        <taxon>Acytosteliales</taxon>
        <taxon>Cavenderiaceae</taxon>
        <taxon>Cavenderia</taxon>
    </lineage>
</organism>
<dbReference type="OrthoDB" id="5364946at2759"/>
<keyword evidence="1 2" id="KW-0694">RNA-binding</keyword>
<gene>
    <name evidence="4" type="primary">nola2</name>
    <name evidence="4" type="ORF">DFA_11149</name>
</gene>
<accession>F4QF29</accession>
<comment type="similarity">
    <text evidence="2">Belongs to the eukaryotic ribosomal protein eL8 family.</text>
</comment>
<dbReference type="InterPro" id="IPR050257">
    <property type="entry name" value="eL8/uL1-like"/>
</dbReference>
<proteinExistence type="inferred from homology"/>
<keyword evidence="2" id="KW-0539">Nucleus</keyword>
<dbReference type="KEGG" id="dfa:DFA_11149"/>
<dbReference type="InterPro" id="IPR029064">
    <property type="entry name" value="Ribosomal_eL30-like_sf"/>
</dbReference>
<dbReference type="GO" id="GO:0031429">
    <property type="term" value="C:box H/ACA snoRNP complex"/>
    <property type="evidence" value="ECO:0007669"/>
    <property type="project" value="UniProtKB-UniRule"/>
</dbReference>
<dbReference type="SUPFAM" id="SSF55315">
    <property type="entry name" value="L30e-like"/>
    <property type="match status" value="1"/>
</dbReference>